<dbReference type="AlphaFoldDB" id="A0A8R1U0Z8"/>
<evidence type="ECO:0000313" key="2">
    <source>
        <dbReference type="Proteomes" id="UP000024404"/>
    </source>
</evidence>
<dbReference type="Proteomes" id="UP000024404">
    <property type="component" value="Unassembled WGS sequence"/>
</dbReference>
<name>A0A8R1U0Z8_ONCVO</name>
<evidence type="ECO:0000313" key="1">
    <source>
        <dbReference type="EnsemblMetazoa" id="OVOC9243.1"/>
    </source>
</evidence>
<dbReference type="EnsemblMetazoa" id="OVOC9243.1">
    <property type="protein sequence ID" value="OVOC9243.1"/>
    <property type="gene ID" value="WBGene00246052"/>
</dbReference>
<sequence>MREISEIYQNRTIDLDVKIAAELHQNFLWIHPTQIKVLLLDILLRNMVQKLILLG</sequence>
<dbReference type="EMBL" id="CMVM020000258">
    <property type="status" value="NOT_ANNOTATED_CDS"/>
    <property type="molecule type" value="Genomic_DNA"/>
</dbReference>
<accession>A0A8R1U0Z8</accession>
<reference evidence="1" key="2">
    <citation type="submission" date="2022-06" db="UniProtKB">
        <authorList>
            <consortium name="EnsemblMetazoa"/>
        </authorList>
    </citation>
    <scope>IDENTIFICATION</scope>
</reference>
<reference evidence="2" key="1">
    <citation type="submission" date="2013-10" db="EMBL/GenBank/DDBJ databases">
        <title>Genome sequencing of Onchocerca volvulus.</title>
        <authorList>
            <person name="Cotton J."/>
            <person name="Tsai J."/>
            <person name="Stanley E."/>
            <person name="Tracey A."/>
            <person name="Holroyd N."/>
            <person name="Lustigman S."/>
            <person name="Berriman M."/>
        </authorList>
    </citation>
    <scope>NUCLEOTIDE SEQUENCE</scope>
</reference>
<keyword evidence="2" id="KW-1185">Reference proteome</keyword>
<organism evidence="1 2">
    <name type="scientific">Onchocerca volvulus</name>
    <dbReference type="NCBI Taxonomy" id="6282"/>
    <lineage>
        <taxon>Eukaryota</taxon>
        <taxon>Metazoa</taxon>
        <taxon>Ecdysozoa</taxon>
        <taxon>Nematoda</taxon>
        <taxon>Chromadorea</taxon>
        <taxon>Rhabditida</taxon>
        <taxon>Spirurina</taxon>
        <taxon>Spiruromorpha</taxon>
        <taxon>Filarioidea</taxon>
        <taxon>Onchocercidae</taxon>
        <taxon>Onchocerca</taxon>
    </lineage>
</organism>
<proteinExistence type="predicted"/>
<protein>
    <submittedName>
        <fullName evidence="1">Uncharacterized protein</fullName>
    </submittedName>
</protein>